<sequence length="153" mass="17972">MEKEIDAQFKKFDKNHDNLISPLELIEGVLEMIELDQKELRDPEWCGGLITHLIKEDPDFGKNDTQQLTKEEFAKVLKVFPDKAKWEKDRKRVFTHILFDLIDTDHSGTIEKAEFVKILTDVPKRQRDLAFQAYDDNDDGIIDLDELYGFLFN</sequence>
<dbReference type="EMBL" id="KB206864">
    <property type="protein sequence ID" value="ELP87134.1"/>
    <property type="molecule type" value="Genomic_DNA"/>
</dbReference>
<keyword evidence="1" id="KW-0106">Calcium</keyword>
<gene>
    <name evidence="3" type="ORF">EIN_496990</name>
</gene>
<dbReference type="GeneID" id="14886075"/>
<dbReference type="SMART" id="SM00054">
    <property type="entry name" value="EFh"/>
    <property type="match status" value="2"/>
</dbReference>
<dbReference type="InterPro" id="IPR018247">
    <property type="entry name" value="EF_Hand_1_Ca_BS"/>
</dbReference>
<reference evidence="3 4" key="1">
    <citation type="submission" date="2012-10" db="EMBL/GenBank/DDBJ databases">
        <authorList>
            <person name="Zafar N."/>
            <person name="Inman J."/>
            <person name="Hall N."/>
            <person name="Lorenzi H."/>
            <person name="Caler E."/>
        </authorList>
    </citation>
    <scope>NUCLEOTIDE SEQUENCE [LARGE SCALE GENOMIC DNA]</scope>
    <source>
        <strain evidence="3 4">IP1</strain>
    </source>
</reference>
<dbReference type="KEGG" id="eiv:EIN_496990"/>
<organism evidence="3 4">
    <name type="scientific">Entamoeba invadens IP1</name>
    <dbReference type="NCBI Taxonomy" id="370355"/>
    <lineage>
        <taxon>Eukaryota</taxon>
        <taxon>Amoebozoa</taxon>
        <taxon>Evosea</taxon>
        <taxon>Archamoebae</taxon>
        <taxon>Mastigamoebida</taxon>
        <taxon>Entamoebidae</taxon>
        <taxon>Entamoeba</taxon>
    </lineage>
</organism>
<dbReference type="SUPFAM" id="SSF47473">
    <property type="entry name" value="EF-hand"/>
    <property type="match status" value="1"/>
</dbReference>
<dbReference type="Pfam" id="PF13202">
    <property type="entry name" value="EF-hand_5"/>
    <property type="match status" value="1"/>
</dbReference>
<dbReference type="Proteomes" id="UP000014680">
    <property type="component" value="Unassembled WGS sequence"/>
</dbReference>
<dbReference type="RefSeq" id="XP_004253905.1">
    <property type="nucleotide sequence ID" value="XM_004253857.1"/>
</dbReference>
<evidence type="ECO:0000313" key="4">
    <source>
        <dbReference type="Proteomes" id="UP000014680"/>
    </source>
</evidence>
<evidence type="ECO:0000256" key="1">
    <source>
        <dbReference type="ARBA" id="ARBA00022837"/>
    </source>
</evidence>
<dbReference type="InterPro" id="IPR002048">
    <property type="entry name" value="EF_hand_dom"/>
</dbReference>
<dbReference type="Gene3D" id="1.10.238.10">
    <property type="entry name" value="EF-hand"/>
    <property type="match status" value="2"/>
</dbReference>
<dbReference type="PROSITE" id="PS00018">
    <property type="entry name" value="EF_HAND_1"/>
    <property type="match status" value="3"/>
</dbReference>
<feature type="domain" description="EF-hand" evidence="2">
    <location>
        <begin position="98"/>
        <end position="125"/>
    </location>
</feature>
<dbReference type="GO" id="GO:0005509">
    <property type="term" value="F:calcium ion binding"/>
    <property type="evidence" value="ECO:0007669"/>
    <property type="project" value="InterPro"/>
</dbReference>
<keyword evidence="4" id="KW-1185">Reference proteome</keyword>
<dbReference type="AlphaFoldDB" id="A0A0A1TZU6"/>
<dbReference type="PROSITE" id="PS50222">
    <property type="entry name" value="EF_HAND_2"/>
    <property type="match status" value="2"/>
</dbReference>
<evidence type="ECO:0000259" key="2">
    <source>
        <dbReference type="PROSITE" id="PS50222"/>
    </source>
</evidence>
<name>A0A0A1TZU6_ENTIV</name>
<protein>
    <recommendedName>
        <fullName evidence="2">EF-hand domain-containing protein</fullName>
    </recommendedName>
</protein>
<accession>A0A0A1TZU6</accession>
<dbReference type="InterPro" id="IPR011992">
    <property type="entry name" value="EF-hand-dom_pair"/>
</dbReference>
<feature type="domain" description="EF-hand" evidence="2">
    <location>
        <begin position="1"/>
        <end position="35"/>
    </location>
</feature>
<evidence type="ECO:0000313" key="3">
    <source>
        <dbReference type="EMBL" id="ELP87134.1"/>
    </source>
</evidence>
<dbReference type="VEuPathDB" id="AmoebaDB:EIN_496990"/>
<proteinExistence type="predicted"/>
<dbReference type="Pfam" id="PF13499">
    <property type="entry name" value="EF-hand_7"/>
    <property type="match status" value="1"/>
</dbReference>